<dbReference type="EMBL" id="JAACFV010000138">
    <property type="protein sequence ID" value="KAF7504432.1"/>
    <property type="molecule type" value="Genomic_DNA"/>
</dbReference>
<gene>
    <name evidence="2" type="ORF">GJ744_002236</name>
</gene>
<feature type="region of interest" description="Disordered" evidence="1">
    <location>
        <begin position="1"/>
        <end position="31"/>
    </location>
</feature>
<sequence length="244" mass="27498">MASDSTRIVADGNDGTSAGTSTPATPSSMEARQEAEEYALKLSARVKSFDTAPLHSTAYMGYLAKYLRRPFKQPRQNRSVPQYRPKARTFIDRYVIRPDRLPDVSRFTEPTDFTASAIPAANEIVFLRGRPSAEWLNEVGRTYKLDHRFFHSHLAATVSTHVHFYATPTLPSRTAGILKFRIPTIVQVGAPGRDLDVEQLEYARHKCYEHLRKMFRSIQDCTAEPGQSIIRAINIHSGSTLVME</sequence>
<feature type="compositionally biased region" description="Low complexity" evidence="1">
    <location>
        <begin position="15"/>
        <end position="28"/>
    </location>
</feature>
<evidence type="ECO:0000313" key="2">
    <source>
        <dbReference type="EMBL" id="KAF7504432.1"/>
    </source>
</evidence>
<accession>A0A8H7E030</accession>
<organism evidence="2 3">
    <name type="scientific">Endocarpon pusillum</name>
    <dbReference type="NCBI Taxonomy" id="364733"/>
    <lineage>
        <taxon>Eukaryota</taxon>
        <taxon>Fungi</taxon>
        <taxon>Dikarya</taxon>
        <taxon>Ascomycota</taxon>
        <taxon>Pezizomycotina</taxon>
        <taxon>Eurotiomycetes</taxon>
        <taxon>Chaetothyriomycetidae</taxon>
        <taxon>Verrucariales</taxon>
        <taxon>Verrucariaceae</taxon>
        <taxon>Endocarpon</taxon>
    </lineage>
</organism>
<protein>
    <submittedName>
        <fullName evidence="2">Uncharacterized protein</fullName>
    </submittedName>
</protein>
<keyword evidence="3" id="KW-1185">Reference proteome</keyword>
<evidence type="ECO:0000256" key="1">
    <source>
        <dbReference type="SAM" id="MobiDB-lite"/>
    </source>
</evidence>
<proteinExistence type="predicted"/>
<dbReference type="AlphaFoldDB" id="A0A8H7E030"/>
<comment type="caution">
    <text evidence="2">The sequence shown here is derived from an EMBL/GenBank/DDBJ whole genome shotgun (WGS) entry which is preliminary data.</text>
</comment>
<dbReference type="OrthoDB" id="3231000at2759"/>
<dbReference type="Proteomes" id="UP000606974">
    <property type="component" value="Unassembled WGS sequence"/>
</dbReference>
<name>A0A8H7E030_9EURO</name>
<evidence type="ECO:0000313" key="3">
    <source>
        <dbReference type="Proteomes" id="UP000606974"/>
    </source>
</evidence>
<reference evidence="2" key="1">
    <citation type="submission" date="2020-02" db="EMBL/GenBank/DDBJ databases">
        <authorList>
            <person name="Palmer J.M."/>
        </authorList>
    </citation>
    <scope>NUCLEOTIDE SEQUENCE</scope>
    <source>
        <strain evidence="2">EPUS1.4</strain>
        <tissue evidence="2">Thallus</tissue>
    </source>
</reference>